<evidence type="ECO:0000313" key="2">
    <source>
        <dbReference type="EMBL" id="MBS0030623.1"/>
    </source>
</evidence>
<sequence length="285" mass="31930">MLYRFSLKPVFLLLFTVACYVTSFGQVEKKHDVILKLNGDQLSGDVLEITDSTIRFTYTGEKLVYNIKKSEIQKITFASGRVETINAAAPAQSAPANNAATPQKSAEERRNKVAVLPFAFVKDGQNAAQEVSDEIQNELYAMLSKHSGVYTVVSPRATNVLLNKAGITKATMLNYTMAEICQALGVEYIVDGMITQNRTTQTSYGNTSYNEKTKQKENSDDKKSSGYSSSSSTSVQNYQTTMDMKIYNDKSEIIYNQNRKAFWNTADAYKNTMEYLVKRCPLYTK</sequence>
<reference evidence="2 3" key="1">
    <citation type="submission" date="2021-04" db="EMBL/GenBank/DDBJ databases">
        <title>Chitinophaga sp. nov., isolated from the rhizosphere soil.</title>
        <authorList>
            <person name="He S."/>
        </authorList>
    </citation>
    <scope>NUCLEOTIDE SEQUENCE [LARGE SCALE GENOMIC DNA]</scope>
    <source>
        <strain evidence="2 3">2R12</strain>
    </source>
</reference>
<proteinExistence type="predicted"/>
<feature type="compositionally biased region" description="Basic and acidic residues" evidence="1">
    <location>
        <begin position="211"/>
        <end position="224"/>
    </location>
</feature>
<dbReference type="PROSITE" id="PS51257">
    <property type="entry name" value="PROKAR_LIPOPROTEIN"/>
    <property type="match status" value="1"/>
</dbReference>
<gene>
    <name evidence="2" type="ORF">KE626_25075</name>
</gene>
<accession>A0ABS5J5W6</accession>
<dbReference type="EMBL" id="JAGTXB010000016">
    <property type="protein sequence ID" value="MBS0030623.1"/>
    <property type="molecule type" value="Genomic_DNA"/>
</dbReference>
<comment type="caution">
    <text evidence="2">The sequence shown here is derived from an EMBL/GenBank/DDBJ whole genome shotgun (WGS) entry which is preliminary data.</text>
</comment>
<dbReference type="Proteomes" id="UP000676386">
    <property type="component" value="Unassembled WGS sequence"/>
</dbReference>
<feature type="compositionally biased region" description="Polar residues" evidence="1">
    <location>
        <begin position="200"/>
        <end position="210"/>
    </location>
</feature>
<feature type="compositionally biased region" description="Low complexity" evidence="1">
    <location>
        <begin position="225"/>
        <end position="234"/>
    </location>
</feature>
<keyword evidence="3" id="KW-1185">Reference proteome</keyword>
<evidence type="ECO:0000256" key="1">
    <source>
        <dbReference type="SAM" id="MobiDB-lite"/>
    </source>
</evidence>
<organism evidence="2 3">
    <name type="scientific">Chitinophaga hostae</name>
    <dbReference type="NCBI Taxonomy" id="2831022"/>
    <lineage>
        <taxon>Bacteria</taxon>
        <taxon>Pseudomonadati</taxon>
        <taxon>Bacteroidota</taxon>
        <taxon>Chitinophagia</taxon>
        <taxon>Chitinophagales</taxon>
        <taxon>Chitinophagaceae</taxon>
        <taxon>Chitinophaga</taxon>
    </lineage>
</organism>
<dbReference type="Gene3D" id="3.40.50.10610">
    <property type="entry name" value="ABC-type transport auxiliary lipoprotein component"/>
    <property type="match status" value="1"/>
</dbReference>
<name>A0ABS5J5W6_9BACT</name>
<feature type="region of interest" description="Disordered" evidence="1">
    <location>
        <begin position="200"/>
        <end position="234"/>
    </location>
</feature>
<protein>
    <submittedName>
        <fullName evidence="2">Uncharacterized protein</fullName>
    </submittedName>
</protein>
<dbReference type="RefSeq" id="WP_211975762.1">
    <property type="nucleotide sequence ID" value="NZ_CBFHAM010000002.1"/>
</dbReference>
<evidence type="ECO:0000313" key="3">
    <source>
        <dbReference type="Proteomes" id="UP000676386"/>
    </source>
</evidence>